<dbReference type="InterPro" id="IPR008278">
    <property type="entry name" value="4-PPantetheinyl_Trfase_dom"/>
</dbReference>
<keyword evidence="17" id="KW-0560">Oxidoreductase</keyword>
<dbReference type="VEuPathDB" id="FungiDB:ATEG_02404"/>
<dbReference type="InterPro" id="IPR016039">
    <property type="entry name" value="Thiolase-like"/>
</dbReference>
<keyword evidence="29" id="KW-1185">Reference proteome</keyword>
<protein>
    <recommendedName>
        <fullName evidence="6">Fatty acid synthase subunit alpha</fullName>
        <ecNumber evidence="4">1.1.1.100</ecNumber>
        <ecNumber evidence="5">2.3.1.41</ecNumber>
        <ecNumber evidence="3">2.3.1.86</ecNumber>
    </recommendedName>
</protein>
<dbReference type="InterPro" id="IPR037143">
    <property type="entry name" value="4-PPantetheinyl_Trfase_dom_sf"/>
</dbReference>
<sequence>MPLSNKKSESPGPGPPDPNVLLPLTRAAEKDTHPGKPAVARVNTERALMARHVVLAMTAQKLRRPFYQLSMDKTLRELSAGKSTLQNELTGDLMTEFGKVPEGVEDIPLAVLADKLQGTFGGRAGALMNSLVSRLISSKMPAGFNQVAIERHLQSRWGLTKSHSVIPLCLAITMEPASRIPDLDSAQRFWDDMISRYLEFDGISLEAASDSCGAQDTPASVTVDAASLEALNKEQNRLYRQIRDLLSSHLQDSEQSSTEEENRTEDALHAQHVSDILLTEFDDQFVRSIQSIFNTAQARHYDSWWNWERETLVCWVEELLQGMSDGTPVHMDGRLRMVLNRWNSTCTDIITAALDRQICNSSATLDTDIRAALNSILELGSFALQSDPVYIYSHAPLQPTVNVSSSGELEYLKSPREAHTFAEVVRQISKVPARRDAAPFTHIRTRQIGGDWEYDPSATGLLHSILDAGISKGFSFAGKTALVTGAGPDSIGAQVVEGLLTGGARVIVTTSRPISESSVFFQQIYRAHGAKGSSLTVLPMNQASKRDCQALVEYIYTNPSVTGGDLDYVLPFAAIPQTGELESLNGRHEVALRAMLVNILRLVGSIRHEKQRRRIDTRPTMFVFPMSCNEGTFGGDGLYAESKIALKTLFNRFFSESWSTYITVCGAVIGWTRGTGLMRSTNMIAEEIEKLGLLTFTQHEMAFNILALMTPAITELAEATPVYADLTGGFDHLWRIKDEITKARKRVADRLQLHKVLAEEEARHQQVLFGEKKGHREEDQVKQCRARLSLNLPSLPSRNYLVSGLANIEGMIDLSTTVVVVGFSELGPWGNARTRWDMEHRGDFTLEGYIEMAWMMGLIKHVDGGLNGEPYVGWTDAETQTPIRDDEIPNKYRDRIVANAGVRIIPPEGLDGYHPSRKEFLQEVAVEEDLPPFEISRSNAEAFKLRHGHNVTIEQIPGSDNYRVYVRKGAILMIPKTIPFSQIAAGTIPTGWDPSRYGIPEEIVQQVDVTTLYALCCVSEAFLSAGITDPYEIYEHIHVSELANCLGTGGGPIKVIQSMYRDRYLDRQVRGDIMLEHFLNTMGAWVNMLLLSGSGPLKTPVGACATALESLDIGCEAIQTRKCQVAVVGGCDDYREELAYEFANIKATANSSEELATGRLPKEISRPAAASRSGFAESSGCGVQILMNAELALKMGVPIYGVVAYSQMASDQVGRSIPAPGKGILTAARESQEGKDSPLLDLEYRRRCFDQEMVHIREQCVQEGTYDTQSLAPFPHDQVQTLRVRESQQRWANNIRSQLPGIAPMKAALATWGLSIDDIGVVSMHGTSTKANEVNEGDVINTQMEHLGRRQGNPLLCVCQKGLTGHPKAAAGAWQLNGCMQMLQEGIVPGNRNADNIDGQLRRYEYLVYPMESIRIQRLKAAMLTSFGFGQKGAVCIVVAPRYLFAAVASGQYEDYRIRAMSRQRTINATFVSRILKGSMVQVKDQPPWKDPAAMKRVLLDPDSRVLSKSASIAAGPTVQSLLGAAMEIKSTAPVKQPESIGASKLSNTVQAMIAAASQQTVGASSTSVGVDVEEIASININNEVFLDRNFTRSERDYCQSAANPHASYAGRWCAKEAVFKSLRTTSAGAGTAMHDIEIVSDDGIPRVILHGNAKAVAAAKGVSKVEVTITHSAETAIAVAMAIGGALPEFHLANGVFEYNFFAVTAWNAAAAFVPLATLPLFETYGMRIGYVAAYVLFTIFLIPQALAQNFATLIVCRAIAGALGGTLQNCADGLASNLFLHHRERVLPLTLYTFTLLFGVTMGPVLGAAVEPLGWRWVFWIELIIYGACVPIVVFYMKETRGPILRAKYMPERDAQRSSNVDGWKTFQETIARAAKLLTTEPTVTSFTIWSAFAFGLVFISTQSIPIVFSGTYGWPSYTDGLVQAAIGIGQIIGLLACVLQNRVYIRSAASNPDHPGVPIAESILHLSIPSTAIALAGGLFMYGWSTYQTHWIVPAIALGLIGYAIMVIVTAVSIYVTDSYAGFAASAIAAVAFGENFFAAFLPLAAKPMYVRLGYQWASSLLAFIALTLTLAPIILLWKGRIIRARSKAIKKMGHS</sequence>
<dbReference type="PANTHER" id="PTHR23502">
    <property type="entry name" value="MAJOR FACILITATOR SUPERFAMILY"/>
    <property type="match status" value="1"/>
</dbReference>
<dbReference type="GO" id="GO:0006633">
    <property type="term" value="P:fatty acid biosynthetic process"/>
    <property type="evidence" value="ECO:0007669"/>
    <property type="project" value="UniProtKB-KW"/>
</dbReference>
<evidence type="ECO:0000256" key="4">
    <source>
        <dbReference type="ARBA" id="ARBA00012948"/>
    </source>
</evidence>
<comment type="subcellular location">
    <subcellularLocation>
        <location evidence="1">Membrane</location>
        <topology evidence="1">Multi-pass membrane protein</topology>
    </subcellularLocation>
</comment>
<reference evidence="28 29" key="1">
    <citation type="submission" date="2020-01" db="EMBL/GenBank/DDBJ databases">
        <title>Aspergillus terreus IFO 6365 whole genome shotgun sequence.</title>
        <authorList>
            <person name="Kanamasa S."/>
            <person name="Takahashi H."/>
        </authorList>
    </citation>
    <scope>NUCLEOTIDE SEQUENCE [LARGE SCALE GENOMIC DNA]</scope>
    <source>
        <strain evidence="28 29">IFO 6365</strain>
    </source>
</reference>
<keyword evidence="19" id="KW-0443">Lipid metabolism</keyword>
<dbReference type="Gene3D" id="3.40.47.10">
    <property type="match status" value="1"/>
</dbReference>
<evidence type="ECO:0000256" key="19">
    <source>
        <dbReference type="ARBA" id="ARBA00023098"/>
    </source>
</evidence>
<feature type="domain" description="Major facilitator superfamily (MFS) profile" evidence="26">
    <location>
        <begin position="1653"/>
        <end position="2084"/>
    </location>
</feature>
<keyword evidence="7" id="KW-0596">Phosphopantetheine</keyword>
<dbReference type="SUPFAM" id="SSF53901">
    <property type="entry name" value="Thiolase-like"/>
    <property type="match status" value="2"/>
</dbReference>
<evidence type="ECO:0000259" key="27">
    <source>
        <dbReference type="PROSITE" id="PS52004"/>
    </source>
</evidence>
<keyword evidence="22" id="KW-0511">Multifunctional enzyme</keyword>
<dbReference type="InterPro" id="IPR020846">
    <property type="entry name" value="MFS_dom"/>
</dbReference>
<dbReference type="InterPro" id="IPR036259">
    <property type="entry name" value="MFS_trans_sf"/>
</dbReference>
<dbReference type="SUPFAM" id="SSF103473">
    <property type="entry name" value="MFS general substrate transporter"/>
    <property type="match status" value="1"/>
</dbReference>
<organism evidence="28 29">
    <name type="scientific">Aspergillus terreus</name>
    <dbReference type="NCBI Taxonomy" id="33178"/>
    <lineage>
        <taxon>Eukaryota</taxon>
        <taxon>Fungi</taxon>
        <taxon>Dikarya</taxon>
        <taxon>Ascomycota</taxon>
        <taxon>Pezizomycotina</taxon>
        <taxon>Eurotiomycetes</taxon>
        <taxon>Eurotiomycetidae</taxon>
        <taxon>Eurotiales</taxon>
        <taxon>Aspergillaceae</taxon>
        <taxon>Aspergillus</taxon>
        <taxon>Aspergillus subgen. Circumdati</taxon>
    </lineage>
</organism>
<keyword evidence="21" id="KW-0275">Fatty acid biosynthesis</keyword>
<evidence type="ECO:0000256" key="21">
    <source>
        <dbReference type="ARBA" id="ARBA00023160"/>
    </source>
</evidence>
<dbReference type="InterPro" id="IPR041550">
    <property type="entry name" value="FASI_helical"/>
</dbReference>
<keyword evidence="8" id="KW-0444">Lipid biosynthesis</keyword>
<evidence type="ECO:0000256" key="14">
    <source>
        <dbReference type="ARBA" id="ARBA00022842"/>
    </source>
</evidence>
<dbReference type="GO" id="GO:0004315">
    <property type="term" value="F:3-oxoacyl-[acyl-carrier-protein] synthase activity"/>
    <property type="evidence" value="ECO:0007669"/>
    <property type="project" value="UniProtKB-EC"/>
</dbReference>
<dbReference type="SUPFAM" id="SSF51735">
    <property type="entry name" value="NAD(P)-binding Rossmann-fold domains"/>
    <property type="match status" value="1"/>
</dbReference>
<dbReference type="Proteomes" id="UP000452235">
    <property type="component" value="Unassembled WGS sequence"/>
</dbReference>
<accession>A0A5M3ZAR0</accession>
<dbReference type="InterPro" id="IPR020841">
    <property type="entry name" value="PKS_Beta-ketoAc_synthase_dom"/>
</dbReference>
<evidence type="ECO:0000256" key="25">
    <source>
        <dbReference type="ARBA" id="ARBA00049541"/>
    </source>
</evidence>
<comment type="catalytic activity">
    <reaction evidence="24">
        <text>a (3R)-hydroxyacyl-[ACP] + NADP(+) = a 3-oxoacyl-[ACP] + NADPH + H(+)</text>
        <dbReference type="Rhea" id="RHEA:17397"/>
        <dbReference type="Rhea" id="RHEA-COMP:9916"/>
        <dbReference type="Rhea" id="RHEA-COMP:9945"/>
        <dbReference type="ChEBI" id="CHEBI:15378"/>
        <dbReference type="ChEBI" id="CHEBI:57783"/>
        <dbReference type="ChEBI" id="CHEBI:58349"/>
        <dbReference type="ChEBI" id="CHEBI:78776"/>
        <dbReference type="ChEBI" id="CHEBI:78827"/>
        <dbReference type="EC" id="1.1.1.100"/>
    </reaction>
</comment>
<keyword evidence="16" id="KW-1133">Transmembrane helix</keyword>
<keyword evidence="15" id="KW-0521">NADP</keyword>
<dbReference type="EMBL" id="BLJY01000010">
    <property type="protein sequence ID" value="GFF19421.1"/>
    <property type="molecule type" value="Genomic_DNA"/>
</dbReference>
<evidence type="ECO:0000256" key="12">
    <source>
        <dbReference type="ARBA" id="ARBA00022723"/>
    </source>
</evidence>
<evidence type="ECO:0000256" key="22">
    <source>
        <dbReference type="ARBA" id="ARBA00023268"/>
    </source>
</evidence>
<comment type="caution">
    <text evidence="28">The sequence shown here is derived from an EMBL/GenBank/DDBJ whole genome shotgun (WGS) entry which is preliminary data.</text>
</comment>
<dbReference type="Gene3D" id="3.40.50.720">
    <property type="entry name" value="NAD(P)-binding Rossmann-like Domain"/>
    <property type="match status" value="2"/>
</dbReference>
<evidence type="ECO:0000256" key="13">
    <source>
        <dbReference type="ARBA" id="ARBA00022832"/>
    </source>
</evidence>
<keyword evidence="12" id="KW-0479">Metal-binding</keyword>
<dbReference type="SUPFAM" id="SSF56214">
    <property type="entry name" value="4'-phosphopantetheinyl transferase"/>
    <property type="match status" value="1"/>
</dbReference>
<dbReference type="Pfam" id="PF00109">
    <property type="entry name" value="ketoacyl-synt"/>
    <property type="match status" value="1"/>
</dbReference>
<dbReference type="Pfam" id="PF02801">
    <property type="entry name" value="Ketoacyl-synt_C"/>
    <property type="match status" value="1"/>
</dbReference>
<dbReference type="Pfam" id="PF07690">
    <property type="entry name" value="MFS_1"/>
    <property type="match status" value="1"/>
</dbReference>
<dbReference type="InterPro" id="IPR047224">
    <property type="entry name" value="FAS_alpha_su_C"/>
</dbReference>
<keyword evidence="20" id="KW-0472">Membrane</keyword>
<evidence type="ECO:0000313" key="29">
    <source>
        <dbReference type="Proteomes" id="UP000452235"/>
    </source>
</evidence>
<evidence type="ECO:0000256" key="7">
    <source>
        <dbReference type="ARBA" id="ARBA00022450"/>
    </source>
</evidence>
<dbReference type="InterPro" id="IPR002582">
    <property type="entry name" value="ACPS"/>
</dbReference>
<dbReference type="GO" id="GO:0004321">
    <property type="term" value="F:fatty-acyl-CoA synthase activity"/>
    <property type="evidence" value="ECO:0007669"/>
    <property type="project" value="UniProtKB-EC"/>
</dbReference>
<dbReference type="GO" id="GO:0000287">
    <property type="term" value="F:magnesium ion binding"/>
    <property type="evidence" value="ECO:0007669"/>
    <property type="project" value="InterPro"/>
</dbReference>
<dbReference type="PROSITE" id="PS00606">
    <property type="entry name" value="KS3_1"/>
    <property type="match status" value="1"/>
</dbReference>
<keyword evidence="10" id="KW-0808">Transferase</keyword>
<evidence type="ECO:0000256" key="18">
    <source>
        <dbReference type="ARBA" id="ARBA00023027"/>
    </source>
</evidence>
<name>A0A5M3ZAR0_ASPTE</name>
<dbReference type="CDD" id="cd08950">
    <property type="entry name" value="KR_fFAS_SDR_c_like"/>
    <property type="match status" value="1"/>
</dbReference>
<dbReference type="FunFam" id="3.90.470.20:FF:000005">
    <property type="entry name" value="Fatty acid synthase alpha subunit FasA"/>
    <property type="match status" value="1"/>
</dbReference>
<keyword evidence="18" id="KW-0520">NAD</keyword>
<evidence type="ECO:0000256" key="11">
    <source>
        <dbReference type="ARBA" id="ARBA00022692"/>
    </source>
</evidence>
<dbReference type="InterPro" id="IPR004568">
    <property type="entry name" value="Ppantetheine-prot_Trfase_dom"/>
</dbReference>
<comment type="catalytic activity">
    <reaction evidence="23">
        <text>acetyl-CoA + n malonyl-CoA + 2n NADPH + 4n H(+) = a long-chain-acyl-CoA + n CoA + n CO2 + 2n NADP(+).</text>
        <dbReference type="EC" id="2.3.1.86"/>
    </reaction>
</comment>
<evidence type="ECO:0000313" key="28">
    <source>
        <dbReference type="EMBL" id="GFF19421.1"/>
    </source>
</evidence>
<dbReference type="Pfam" id="PF18325">
    <property type="entry name" value="Fas_alpha_ACP"/>
    <property type="match status" value="1"/>
</dbReference>
<dbReference type="GO" id="GO:0005886">
    <property type="term" value="C:plasma membrane"/>
    <property type="evidence" value="ECO:0007669"/>
    <property type="project" value="TreeGrafter"/>
</dbReference>
<dbReference type="NCBIfam" id="TIGR00556">
    <property type="entry name" value="pantethn_trn"/>
    <property type="match status" value="1"/>
</dbReference>
<keyword evidence="11" id="KW-0812">Transmembrane</keyword>
<dbReference type="GO" id="GO:0004316">
    <property type="term" value="F:3-oxoacyl-[acyl-carrier-protein] reductase (NADPH) activity"/>
    <property type="evidence" value="ECO:0007669"/>
    <property type="project" value="UniProtKB-EC"/>
</dbReference>
<evidence type="ECO:0000256" key="8">
    <source>
        <dbReference type="ARBA" id="ARBA00022516"/>
    </source>
</evidence>
<dbReference type="Gene3D" id="1.20.1250.20">
    <property type="entry name" value="MFS general substrate transporter like domains"/>
    <property type="match status" value="1"/>
</dbReference>
<evidence type="ECO:0000256" key="3">
    <source>
        <dbReference type="ARBA" id="ARBA00012878"/>
    </source>
</evidence>
<gene>
    <name evidence="28" type="ORF">ATEIFO6365_0010019400</name>
</gene>
<evidence type="ECO:0000256" key="15">
    <source>
        <dbReference type="ARBA" id="ARBA00022857"/>
    </source>
</evidence>
<dbReference type="SMART" id="SM00825">
    <property type="entry name" value="PKS_KS"/>
    <property type="match status" value="1"/>
</dbReference>
<evidence type="ECO:0000256" key="5">
    <source>
        <dbReference type="ARBA" id="ARBA00013191"/>
    </source>
</evidence>
<dbReference type="GO" id="GO:0022857">
    <property type="term" value="F:transmembrane transporter activity"/>
    <property type="evidence" value="ECO:0007669"/>
    <property type="project" value="InterPro"/>
</dbReference>
<evidence type="ECO:0000256" key="1">
    <source>
        <dbReference type="ARBA" id="ARBA00004141"/>
    </source>
</evidence>
<dbReference type="Pfam" id="PF01648">
    <property type="entry name" value="ACPS"/>
    <property type="match status" value="1"/>
</dbReference>
<dbReference type="InterPro" id="IPR011701">
    <property type="entry name" value="MFS"/>
</dbReference>
<comment type="catalytic activity">
    <reaction evidence="25">
        <text>a fatty acyl-[ACP] + malonyl-[ACP] + H(+) = a 3-oxoacyl-[ACP] + holo-[ACP] + CO2</text>
        <dbReference type="Rhea" id="RHEA:22836"/>
        <dbReference type="Rhea" id="RHEA-COMP:9623"/>
        <dbReference type="Rhea" id="RHEA-COMP:9685"/>
        <dbReference type="Rhea" id="RHEA-COMP:9916"/>
        <dbReference type="Rhea" id="RHEA-COMP:14125"/>
        <dbReference type="ChEBI" id="CHEBI:15378"/>
        <dbReference type="ChEBI" id="CHEBI:16526"/>
        <dbReference type="ChEBI" id="CHEBI:64479"/>
        <dbReference type="ChEBI" id="CHEBI:78449"/>
        <dbReference type="ChEBI" id="CHEBI:78776"/>
        <dbReference type="ChEBI" id="CHEBI:138651"/>
        <dbReference type="EC" id="2.3.1.41"/>
    </reaction>
</comment>
<keyword evidence="14" id="KW-0460">Magnesium</keyword>
<dbReference type="PANTHER" id="PTHR23502:SF52">
    <property type="entry name" value="MULTIDRUG TRANSPORTER, PUTATIVE (AFU_ORTHOLOGUE AFUA_2G17730)-RELATED"/>
    <property type="match status" value="1"/>
</dbReference>
<proteinExistence type="inferred from homology"/>
<dbReference type="OrthoDB" id="4251012at2759"/>
<comment type="similarity">
    <text evidence="2">Belongs to the thiolase-like superfamily. Fungal fatty acid synthetase subunit alpha family.</text>
</comment>
<dbReference type="Gene3D" id="3.30.70.2490">
    <property type="match status" value="1"/>
</dbReference>
<evidence type="ECO:0000256" key="17">
    <source>
        <dbReference type="ARBA" id="ARBA00023002"/>
    </source>
</evidence>
<evidence type="ECO:0000256" key="20">
    <source>
        <dbReference type="ARBA" id="ARBA00023136"/>
    </source>
</evidence>
<evidence type="ECO:0000256" key="10">
    <source>
        <dbReference type="ARBA" id="ARBA00022679"/>
    </source>
</evidence>
<dbReference type="EC" id="2.3.1.41" evidence="5"/>
<dbReference type="InterPro" id="IPR014031">
    <property type="entry name" value="Ketoacyl_synth_C"/>
</dbReference>
<dbReference type="CDD" id="cd00828">
    <property type="entry name" value="elong_cond_enzymes"/>
    <property type="match status" value="1"/>
</dbReference>
<dbReference type="EC" id="2.3.1.86" evidence="3"/>
<evidence type="ECO:0000256" key="9">
    <source>
        <dbReference type="ARBA" id="ARBA00022553"/>
    </source>
</evidence>
<feature type="domain" description="Ketosynthase family 3 (KS3)" evidence="27">
    <location>
        <begin position="894"/>
        <end position="1440"/>
    </location>
</feature>
<evidence type="ECO:0000256" key="6">
    <source>
        <dbReference type="ARBA" id="ARBA00014008"/>
    </source>
</evidence>
<evidence type="ECO:0000256" key="24">
    <source>
        <dbReference type="ARBA" id="ARBA00048508"/>
    </source>
</evidence>
<dbReference type="Pfam" id="PF18314">
    <property type="entry name" value="FAS_I_H"/>
    <property type="match status" value="1"/>
</dbReference>
<dbReference type="VEuPathDB" id="FungiDB:ATEG_08668"/>
<dbReference type="InterPro" id="IPR014030">
    <property type="entry name" value="Ketoacyl_synth_N"/>
</dbReference>
<dbReference type="EC" id="1.1.1.100" evidence="4"/>
<dbReference type="FunFam" id="3.30.70.2490:FF:000001">
    <property type="entry name" value="Fatty acid synthase subunit alpha"/>
    <property type="match status" value="1"/>
</dbReference>
<dbReference type="GO" id="GO:0008897">
    <property type="term" value="F:holo-[acyl-carrier-protein] synthase activity"/>
    <property type="evidence" value="ECO:0007669"/>
    <property type="project" value="InterPro"/>
</dbReference>
<evidence type="ECO:0000256" key="2">
    <source>
        <dbReference type="ARBA" id="ARBA00007485"/>
    </source>
</evidence>
<evidence type="ECO:0000256" key="16">
    <source>
        <dbReference type="ARBA" id="ARBA00022989"/>
    </source>
</evidence>
<dbReference type="Gene3D" id="3.90.470.20">
    <property type="entry name" value="4'-phosphopantetheinyl transferase domain"/>
    <property type="match status" value="1"/>
</dbReference>
<dbReference type="InterPro" id="IPR036291">
    <property type="entry name" value="NAD(P)-bd_dom_sf"/>
</dbReference>
<dbReference type="InterPro" id="IPR040899">
    <property type="entry name" value="Fas_alpha_ACP"/>
</dbReference>
<dbReference type="PROSITE" id="PS52004">
    <property type="entry name" value="KS3_2"/>
    <property type="match status" value="1"/>
</dbReference>
<dbReference type="GO" id="GO:0044550">
    <property type="term" value="P:secondary metabolite biosynthetic process"/>
    <property type="evidence" value="ECO:0007669"/>
    <property type="project" value="UniProtKB-ARBA"/>
</dbReference>
<keyword evidence="13" id="KW-0276">Fatty acid metabolism</keyword>
<dbReference type="PROSITE" id="PS50850">
    <property type="entry name" value="MFS"/>
    <property type="match status" value="1"/>
</dbReference>
<evidence type="ECO:0000259" key="26">
    <source>
        <dbReference type="PROSITE" id="PS50850"/>
    </source>
</evidence>
<dbReference type="InterPro" id="IPR018201">
    <property type="entry name" value="Ketoacyl_synth_AS"/>
</dbReference>
<keyword evidence="9" id="KW-0597">Phosphoprotein</keyword>
<evidence type="ECO:0000256" key="23">
    <source>
        <dbReference type="ARBA" id="ARBA00048237"/>
    </source>
</evidence>
<dbReference type="HAMAP" id="MF_00101">
    <property type="entry name" value="AcpS"/>
    <property type="match status" value="1"/>
</dbReference>